<comment type="caution">
    <text evidence="1">The sequence shown here is derived from an EMBL/GenBank/DDBJ whole genome shotgun (WGS) entry which is preliminary data.</text>
</comment>
<sequence>MKHQTPNYLYDLEWHIRARAVQHKLSNLKNLEELSRAYRQNEIDTALSRAQLRLCEAVKAWRKYSPDQPRVPSGNPDGGQWTDGNIDGIEGGRLGARLDDAERFAFLPPYLIEIYDMGPSTLCTYQSWPDNNRFVHIVTRGEKCPSNYLPGYGPID</sequence>
<dbReference type="AlphaFoldDB" id="A0A2S9JC17"/>
<keyword evidence="2" id="KW-1185">Reference proteome</keyword>
<dbReference type="RefSeq" id="WP_105737286.1">
    <property type="nucleotide sequence ID" value="NZ_PVBT01000008.1"/>
</dbReference>
<dbReference type="OrthoDB" id="7917007at2"/>
<dbReference type="EMBL" id="PVBT01000008">
    <property type="protein sequence ID" value="PRD50261.1"/>
    <property type="molecule type" value="Genomic_DNA"/>
</dbReference>
<organism evidence="1 2">
    <name type="scientific">Phyllobacterium myrsinacearum</name>
    <dbReference type="NCBI Taxonomy" id="28101"/>
    <lineage>
        <taxon>Bacteria</taxon>
        <taxon>Pseudomonadati</taxon>
        <taxon>Pseudomonadota</taxon>
        <taxon>Alphaproteobacteria</taxon>
        <taxon>Hyphomicrobiales</taxon>
        <taxon>Phyllobacteriaceae</taxon>
        <taxon>Phyllobacterium</taxon>
    </lineage>
</organism>
<proteinExistence type="predicted"/>
<evidence type="ECO:0000313" key="1">
    <source>
        <dbReference type="EMBL" id="PRD50261.1"/>
    </source>
</evidence>
<dbReference type="Proteomes" id="UP000238563">
    <property type="component" value="Unassembled WGS sequence"/>
</dbReference>
<evidence type="ECO:0000313" key="2">
    <source>
        <dbReference type="Proteomes" id="UP000238563"/>
    </source>
</evidence>
<name>A0A2S9JC17_9HYPH</name>
<reference evidence="1 2" key="1">
    <citation type="submission" date="2018-02" db="EMBL/GenBank/DDBJ databases">
        <title>The draft genome of Phyllobacterium myrsinacearum DSM5892.</title>
        <authorList>
            <person name="Li L."/>
            <person name="Liu L."/>
            <person name="Zhang X."/>
            <person name="Wang T."/>
        </authorList>
    </citation>
    <scope>NUCLEOTIDE SEQUENCE [LARGE SCALE GENOMIC DNA]</scope>
    <source>
        <strain evidence="1 2">DSM 5892</strain>
    </source>
</reference>
<protein>
    <submittedName>
        <fullName evidence="1">Uncharacterized protein</fullName>
    </submittedName>
</protein>
<gene>
    <name evidence="1" type="ORF">C5750_23410</name>
</gene>
<accession>A0A2S9JC17</accession>